<name>A0A3L8S880_CHLGU</name>
<feature type="region of interest" description="Disordered" evidence="1">
    <location>
        <begin position="148"/>
        <end position="172"/>
    </location>
</feature>
<sequence length="172" mass="18009">MSCTLNCSPLHRTGHPAWLVKHPKGDASPDVILPSVGFPALLGMQVSLSHASFSIFVPSSTEMLISMVQSHMATSFCPKGASAARGWSWVTADALAFRLPQLEAAQKTRDLEEGSGHSPHSSSWHSVLPAASVQGRALASVLGSAALPPEPGWGDSGGERAPGAPPRAWVNR</sequence>
<comment type="caution">
    <text evidence="2">The sequence shown here is derived from an EMBL/GenBank/DDBJ whole genome shotgun (WGS) entry which is preliminary data.</text>
</comment>
<evidence type="ECO:0000313" key="2">
    <source>
        <dbReference type="EMBL" id="RLV98396.1"/>
    </source>
</evidence>
<reference evidence="2 3" key="1">
    <citation type="journal article" date="2018" name="Proc. R. Soc. B">
        <title>A non-coding region near Follistatin controls head colour polymorphism in the Gouldian finch.</title>
        <authorList>
            <person name="Toomey M.B."/>
            <person name="Marques C.I."/>
            <person name="Andrade P."/>
            <person name="Araujo P.M."/>
            <person name="Sabatino S."/>
            <person name="Gazda M.A."/>
            <person name="Afonso S."/>
            <person name="Lopes R.J."/>
            <person name="Corbo J.C."/>
            <person name="Carneiro M."/>
        </authorList>
    </citation>
    <scope>NUCLEOTIDE SEQUENCE [LARGE SCALE GENOMIC DNA]</scope>
    <source>
        <strain evidence="2">Red01</strain>
        <tissue evidence="2">Muscle</tissue>
    </source>
</reference>
<dbReference type="EMBL" id="QUSF01000041">
    <property type="protein sequence ID" value="RLV98396.1"/>
    <property type="molecule type" value="Genomic_DNA"/>
</dbReference>
<feature type="region of interest" description="Disordered" evidence="1">
    <location>
        <begin position="107"/>
        <end position="126"/>
    </location>
</feature>
<gene>
    <name evidence="2" type="ORF">DV515_00010800</name>
</gene>
<feature type="compositionally biased region" description="Low complexity" evidence="1">
    <location>
        <begin position="116"/>
        <end position="126"/>
    </location>
</feature>
<proteinExistence type="predicted"/>
<evidence type="ECO:0000313" key="3">
    <source>
        <dbReference type="Proteomes" id="UP000276834"/>
    </source>
</evidence>
<dbReference type="Proteomes" id="UP000276834">
    <property type="component" value="Unassembled WGS sequence"/>
</dbReference>
<protein>
    <submittedName>
        <fullName evidence="2">Uncharacterized protein</fullName>
    </submittedName>
</protein>
<accession>A0A3L8S880</accession>
<organism evidence="2 3">
    <name type="scientific">Chloebia gouldiae</name>
    <name type="common">Gouldian finch</name>
    <name type="synonym">Erythrura gouldiae</name>
    <dbReference type="NCBI Taxonomy" id="44316"/>
    <lineage>
        <taxon>Eukaryota</taxon>
        <taxon>Metazoa</taxon>
        <taxon>Chordata</taxon>
        <taxon>Craniata</taxon>
        <taxon>Vertebrata</taxon>
        <taxon>Euteleostomi</taxon>
        <taxon>Archelosauria</taxon>
        <taxon>Archosauria</taxon>
        <taxon>Dinosauria</taxon>
        <taxon>Saurischia</taxon>
        <taxon>Theropoda</taxon>
        <taxon>Coelurosauria</taxon>
        <taxon>Aves</taxon>
        <taxon>Neognathae</taxon>
        <taxon>Neoaves</taxon>
        <taxon>Telluraves</taxon>
        <taxon>Australaves</taxon>
        <taxon>Passeriformes</taxon>
        <taxon>Passeroidea</taxon>
        <taxon>Passeridae</taxon>
        <taxon>Chloebia</taxon>
    </lineage>
</organism>
<dbReference type="AlphaFoldDB" id="A0A3L8S880"/>
<keyword evidence="3" id="KW-1185">Reference proteome</keyword>
<evidence type="ECO:0000256" key="1">
    <source>
        <dbReference type="SAM" id="MobiDB-lite"/>
    </source>
</evidence>